<keyword evidence="5" id="KW-0472">Membrane</keyword>
<dbReference type="InterPro" id="IPR017871">
    <property type="entry name" value="ABC_transporter-like_CS"/>
</dbReference>
<dbReference type="SMART" id="SM00382">
    <property type="entry name" value="AAA"/>
    <property type="match status" value="1"/>
</dbReference>
<dbReference type="FunFam" id="3.40.50.300:FF:000042">
    <property type="entry name" value="Maltose/maltodextrin ABC transporter, ATP-binding protein"/>
    <property type="match status" value="1"/>
</dbReference>
<evidence type="ECO:0000256" key="4">
    <source>
        <dbReference type="ARBA" id="ARBA00022840"/>
    </source>
</evidence>
<evidence type="ECO:0000259" key="6">
    <source>
        <dbReference type="PROSITE" id="PS50893"/>
    </source>
</evidence>
<dbReference type="RefSeq" id="WP_353500076.1">
    <property type="nucleotide sequence ID" value="NZ_CP115921.1"/>
</dbReference>
<dbReference type="GO" id="GO:0016887">
    <property type="term" value="F:ATP hydrolysis activity"/>
    <property type="evidence" value="ECO:0007669"/>
    <property type="project" value="InterPro"/>
</dbReference>
<dbReference type="PROSITE" id="PS50893">
    <property type="entry name" value="ABC_TRANSPORTER_2"/>
    <property type="match status" value="1"/>
</dbReference>
<dbReference type="Gene3D" id="2.40.50.100">
    <property type="match status" value="1"/>
</dbReference>
<dbReference type="InterPro" id="IPR015855">
    <property type="entry name" value="ABC_transpr_MalK-like"/>
</dbReference>
<dbReference type="Pfam" id="PF00005">
    <property type="entry name" value="ABC_tran"/>
    <property type="match status" value="1"/>
</dbReference>
<dbReference type="PROSITE" id="PS00211">
    <property type="entry name" value="ABC_TRANSPORTER_1"/>
    <property type="match status" value="1"/>
</dbReference>
<dbReference type="InterPro" id="IPR012340">
    <property type="entry name" value="NA-bd_OB-fold"/>
</dbReference>
<dbReference type="Gene3D" id="2.40.50.140">
    <property type="entry name" value="Nucleic acid-binding proteins"/>
    <property type="match status" value="1"/>
</dbReference>
<proteinExistence type="predicted"/>
<reference evidence="7" key="1">
    <citation type="submission" date="2023-01" db="EMBL/GenBank/DDBJ databases">
        <title>Vibrio sp. CB1-14 genome sequencing.</title>
        <authorList>
            <person name="Otstavnykh N."/>
            <person name="Isaeva M."/>
            <person name="Meleshko D."/>
        </authorList>
    </citation>
    <scope>NUCLEOTIDE SEQUENCE</scope>
    <source>
        <strain evidence="7">CB1-14</strain>
    </source>
</reference>
<evidence type="ECO:0000313" key="7">
    <source>
        <dbReference type="EMBL" id="XCD18940.1"/>
    </source>
</evidence>
<feature type="domain" description="ABC transporter" evidence="6">
    <location>
        <begin position="4"/>
        <end position="235"/>
    </location>
</feature>
<keyword evidence="2" id="KW-1003">Cell membrane</keyword>
<evidence type="ECO:0000256" key="2">
    <source>
        <dbReference type="ARBA" id="ARBA00022475"/>
    </source>
</evidence>
<keyword evidence="3" id="KW-0547">Nucleotide-binding</keyword>
<dbReference type="InterPro" id="IPR003439">
    <property type="entry name" value="ABC_transporter-like_ATP-bd"/>
</dbReference>
<dbReference type="SUPFAM" id="SSF52540">
    <property type="entry name" value="P-loop containing nucleoside triphosphate hydrolases"/>
    <property type="match status" value="1"/>
</dbReference>
<evidence type="ECO:0000256" key="5">
    <source>
        <dbReference type="ARBA" id="ARBA00023136"/>
    </source>
</evidence>
<accession>A0AAU8BQF7</accession>
<protein>
    <submittedName>
        <fullName evidence="7">ABC transporter ATP-binding protein</fullName>
    </submittedName>
</protein>
<dbReference type="GO" id="GO:0008643">
    <property type="term" value="P:carbohydrate transport"/>
    <property type="evidence" value="ECO:0007669"/>
    <property type="project" value="InterPro"/>
</dbReference>
<dbReference type="GO" id="GO:0055052">
    <property type="term" value="C:ATP-binding cassette (ABC) transporter complex, substrate-binding subunit-containing"/>
    <property type="evidence" value="ECO:0007669"/>
    <property type="project" value="TreeGrafter"/>
</dbReference>
<dbReference type="AlphaFoldDB" id="A0AAU8BQF7"/>
<evidence type="ECO:0000256" key="1">
    <source>
        <dbReference type="ARBA" id="ARBA00022448"/>
    </source>
</evidence>
<dbReference type="Pfam" id="PF08402">
    <property type="entry name" value="TOBE_2"/>
    <property type="match status" value="1"/>
</dbReference>
<keyword evidence="1" id="KW-0813">Transport</keyword>
<gene>
    <name evidence="7" type="ORF">PG915_19570</name>
</gene>
<dbReference type="InterPro" id="IPR047641">
    <property type="entry name" value="ABC_transpr_MalK/UgpC-like"/>
</dbReference>
<evidence type="ECO:0000256" key="3">
    <source>
        <dbReference type="ARBA" id="ARBA00022741"/>
    </source>
</evidence>
<dbReference type="InterPro" id="IPR027417">
    <property type="entry name" value="P-loop_NTPase"/>
</dbReference>
<name>A0AAU8BQF7_9VIBR</name>
<dbReference type="InterPro" id="IPR003593">
    <property type="entry name" value="AAA+_ATPase"/>
</dbReference>
<dbReference type="Gene3D" id="3.40.50.300">
    <property type="entry name" value="P-loop containing nucleotide triphosphate hydrolases"/>
    <property type="match status" value="1"/>
</dbReference>
<organism evidence="7">
    <name type="scientific">Vibrio chaetopteri</name>
    <dbReference type="NCBI Taxonomy" id="3016528"/>
    <lineage>
        <taxon>Bacteria</taxon>
        <taxon>Pseudomonadati</taxon>
        <taxon>Pseudomonadota</taxon>
        <taxon>Gammaproteobacteria</taxon>
        <taxon>Vibrionales</taxon>
        <taxon>Vibrionaceae</taxon>
        <taxon>Vibrio</taxon>
    </lineage>
</organism>
<dbReference type="CDD" id="cd03301">
    <property type="entry name" value="ABC_MalK_N"/>
    <property type="match status" value="1"/>
</dbReference>
<dbReference type="NCBIfam" id="NF008653">
    <property type="entry name" value="PRK11650.1"/>
    <property type="match status" value="1"/>
</dbReference>
<dbReference type="PANTHER" id="PTHR43875">
    <property type="entry name" value="MALTODEXTRIN IMPORT ATP-BINDING PROTEIN MSMX"/>
    <property type="match status" value="1"/>
</dbReference>
<dbReference type="PANTHER" id="PTHR43875:SF1">
    <property type="entry name" value="OSMOPROTECTIVE COMPOUNDS UPTAKE ATP-BINDING PROTEIN GGTA"/>
    <property type="match status" value="1"/>
</dbReference>
<dbReference type="InterPro" id="IPR013611">
    <property type="entry name" value="Transp-assoc_OB_typ2"/>
</dbReference>
<sequence>MTSITLQNIDKVYSEGNQVIHDVNMDIKSGEFIVIVGPSGCGKSTLLRMIAGLEHISAGDLVINGQRMNSVQPQDRDLAFVFQNYALYPHLTVRDNIAFSLELRGVDKATRHSKAGEVAKTLRLSEHLDKKPGQLSGGQRQRVAMGRAIARDAGIYLMDEPLSNLDAELRNSMRAQIKQLHRKLRNTTVYVTHDQIEALTLADKIAVMKDGVLQQFASPEEIYDDPANVFVASFIGNPPTNILPLEVDGTVGKLMNGETSWTLLDSSMTSGEYLLGIRPDKMSVLEASKQAEVCWQASVELVETTGGSRIIHCLTNQQKFLLSVDRSFRIEEGQVIDVGFNFSDAFLFDVDSKKRVYLDEKVAMKVA</sequence>
<dbReference type="EMBL" id="CP115921">
    <property type="protein sequence ID" value="XCD18940.1"/>
    <property type="molecule type" value="Genomic_DNA"/>
</dbReference>
<dbReference type="InterPro" id="IPR008995">
    <property type="entry name" value="Mo/tungstate-bd_C_term_dom"/>
</dbReference>
<dbReference type="GO" id="GO:0005524">
    <property type="term" value="F:ATP binding"/>
    <property type="evidence" value="ECO:0007669"/>
    <property type="project" value="UniProtKB-KW"/>
</dbReference>
<dbReference type="SUPFAM" id="SSF50331">
    <property type="entry name" value="MOP-like"/>
    <property type="match status" value="1"/>
</dbReference>
<dbReference type="GO" id="GO:0140359">
    <property type="term" value="F:ABC-type transporter activity"/>
    <property type="evidence" value="ECO:0007669"/>
    <property type="project" value="InterPro"/>
</dbReference>
<keyword evidence="4 7" id="KW-0067">ATP-binding</keyword>
<dbReference type="KEGG" id="vck:PG915_19570"/>